<dbReference type="EMBL" id="BMAU01021259">
    <property type="protein sequence ID" value="GFY06430.1"/>
    <property type="molecule type" value="Genomic_DNA"/>
</dbReference>
<proteinExistence type="predicted"/>
<sequence>MVIRPATPNAPSSLSQKGMPLTANKTFESNVRREGVFFANIVNGTTTTLHPSPVHKLTEKTNENSNNKVSHGIKS</sequence>
<keyword evidence="3" id="KW-1185">Reference proteome</keyword>
<comment type="caution">
    <text evidence="2">The sequence shown here is derived from an EMBL/GenBank/DDBJ whole genome shotgun (WGS) entry which is preliminary data.</text>
</comment>
<accession>A0A8X6S833</accession>
<evidence type="ECO:0000256" key="1">
    <source>
        <dbReference type="SAM" id="MobiDB-lite"/>
    </source>
</evidence>
<gene>
    <name evidence="2" type="ORF">TNCV_3652171</name>
</gene>
<name>A0A8X6S833_TRICX</name>
<dbReference type="AlphaFoldDB" id="A0A8X6S833"/>
<evidence type="ECO:0000313" key="2">
    <source>
        <dbReference type="EMBL" id="GFY06430.1"/>
    </source>
</evidence>
<dbReference type="Proteomes" id="UP000887159">
    <property type="component" value="Unassembled WGS sequence"/>
</dbReference>
<reference evidence="2" key="1">
    <citation type="submission" date="2020-08" db="EMBL/GenBank/DDBJ databases">
        <title>Multicomponent nature underlies the extraordinary mechanical properties of spider dragline silk.</title>
        <authorList>
            <person name="Kono N."/>
            <person name="Nakamura H."/>
            <person name="Mori M."/>
            <person name="Yoshida Y."/>
            <person name="Ohtoshi R."/>
            <person name="Malay A.D."/>
            <person name="Moran D.A.P."/>
            <person name="Tomita M."/>
            <person name="Numata K."/>
            <person name="Arakawa K."/>
        </authorList>
    </citation>
    <scope>NUCLEOTIDE SEQUENCE</scope>
</reference>
<feature type="region of interest" description="Disordered" evidence="1">
    <location>
        <begin position="49"/>
        <end position="75"/>
    </location>
</feature>
<protein>
    <submittedName>
        <fullName evidence="2">Uncharacterized protein</fullName>
    </submittedName>
</protein>
<evidence type="ECO:0000313" key="3">
    <source>
        <dbReference type="Proteomes" id="UP000887159"/>
    </source>
</evidence>
<feature type="region of interest" description="Disordered" evidence="1">
    <location>
        <begin position="1"/>
        <end position="21"/>
    </location>
</feature>
<organism evidence="2 3">
    <name type="scientific">Trichonephila clavipes</name>
    <name type="common">Golden silk orbweaver</name>
    <name type="synonym">Nephila clavipes</name>
    <dbReference type="NCBI Taxonomy" id="2585209"/>
    <lineage>
        <taxon>Eukaryota</taxon>
        <taxon>Metazoa</taxon>
        <taxon>Ecdysozoa</taxon>
        <taxon>Arthropoda</taxon>
        <taxon>Chelicerata</taxon>
        <taxon>Arachnida</taxon>
        <taxon>Araneae</taxon>
        <taxon>Araneomorphae</taxon>
        <taxon>Entelegynae</taxon>
        <taxon>Araneoidea</taxon>
        <taxon>Nephilidae</taxon>
        <taxon>Trichonephila</taxon>
    </lineage>
</organism>